<name>A0A0V8QBY1_9FIRM</name>
<dbReference type="Proteomes" id="UP000054874">
    <property type="component" value="Unassembled WGS sequence"/>
</dbReference>
<dbReference type="AlphaFoldDB" id="A0A0V8QBY1"/>
<organism evidence="1 2">
    <name type="scientific">Acetivibrio ethanolgignens</name>
    <dbReference type="NCBI Taxonomy" id="290052"/>
    <lineage>
        <taxon>Bacteria</taxon>
        <taxon>Bacillati</taxon>
        <taxon>Bacillota</taxon>
        <taxon>Clostridia</taxon>
        <taxon>Eubacteriales</taxon>
        <taxon>Oscillospiraceae</taxon>
        <taxon>Acetivibrio</taxon>
    </lineage>
</organism>
<evidence type="ECO:0000313" key="1">
    <source>
        <dbReference type="EMBL" id="KSV58066.1"/>
    </source>
</evidence>
<dbReference type="EMBL" id="LNAM01000186">
    <property type="protein sequence ID" value="KSV58066.1"/>
    <property type="molecule type" value="Genomic_DNA"/>
</dbReference>
<gene>
    <name evidence="1" type="ORF">ASU35_03255</name>
</gene>
<keyword evidence="2" id="KW-1185">Reference proteome</keyword>
<evidence type="ECO:0000313" key="2">
    <source>
        <dbReference type="Proteomes" id="UP000054874"/>
    </source>
</evidence>
<proteinExistence type="predicted"/>
<reference evidence="1 2" key="1">
    <citation type="submission" date="2015-11" db="EMBL/GenBank/DDBJ databases">
        <title>Butyribacter intestini gen. nov., sp. nov., a butyric acid-producing bacterium of the family Lachnospiraceae isolated from the human faeces.</title>
        <authorList>
            <person name="Zou Y."/>
            <person name="Xue W."/>
            <person name="Luo G."/>
            <person name="Lv M."/>
        </authorList>
    </citation>
    <scope>NUCLEOTIDE SEQUENCE [LARGE SCALE GENOMIC DNA]</scope>
    <source>
        <strain evidence="1 2">ACET-33324</strain>
    </source>
</reference>
<protein>
    <submittedName>
        <fullName evidence="1">Uncharacterized protein</fullName>
    </submittedName>
</protein>
<dbReference type="STRING" id="290052.ASU35_03255"/>
<dbReference type="RefSeq" id="WP_058353659.1">
    <property type="nucleotide sequence ID" value="NZ_CABMMD010000186.1"/>
</dbReference>
<accession>A0A0V8QBY1</accession>
<sequence length="68" mass="8034">MLLQELWQERGSYVLKRWAPVRWERLAEFSGEAKVLEVENLTSMAEYERLAEQLEEKNGIYTKITADS</sequence>
<comment type="caution">
    <text evidence="1">The sequence shown here is derived from an EMBL/GenBank/DDBJ whole genome shotgun (WGS) entry which is preliminary data.</text>
</comment>